<dbReference type="InterPro" id="IPR035965">
    <property type="entry name" value="PAS-like_dom_sf"/>
</dbReference>
<gene>
    <name evidence="4" type="ORF">DCW38_04410</name>
</gene>
<dbReference type="CDD" id="cd00130">
    <property type="entry name" value="PAS"/>
    <property type="match status" value="2"/>
</dbReference>
<keyword evidence="1" id="KW-0175">Coiled coil</keyword>
<reference evidence="4 5" key="1">
    <citation type="journal article" date="2018" name="Nat. Biotechnol.">
        <title>A standardized bacterial taxonomy based on genome phylogeny substantially revises the tree of life.</title>
        <authorList>
            <person name="Parks D.H."/>
            <person name="Chuvochina M."/>
            <person name="Waite D.W."/>
            <person name="Rinke C."/>
            <person name="Skarshewski A."/>
            <person name="Chaumeil P.A."/>
            <person name="Hugenholtz P."/>
        </authorList>
    </citation>
    <scope>NUCLEOTIDE SEQUENCE [LARGE SCALE GENOMIC DNA]</scope>
    <source>
        <strain evidence="4">UBA9956</strain>
    </source>
</reference>
<dbReference type="InterPro" id="IPR000014">
    <property type="entry name" value="PAS"/>
</dbReference>
<dbReference type="PANTHER" id="PTHR44757:SF2">
    <property type="entry name" value="BIOFILM ARCHITECTURE MAINTENANCE PROTEIN MBAA"/>
    <property type="match status" value="1"/>
</dbReference>
<feature type="domain" description="PAS" evidence="2">
    <location>
        <begin position="554"/>
        <end position="624"/>
    </location>
</feature>
<protein>
    <recommendedName>
        <fullName evidence="6">PAS domain S-box protein</fullName>
    </recommendedName>
</protein>
<dbReference type="AlphaFoldDB" id="A0A350HA39"/>
<evidence type="ECO:0000313" key="5">
    <source>
        <dbReference type="Proteomes" id="UP000264062"/>
    </source>
</evidence>
<dbReference type="Proteomes" id="UP000264062">
    <property type="component" value="Unassembled WGS sequence"/>
</dbReference>
<evidence type="ECO:0000259" key="3">
    <source>
        <dbReference type="PROSITE" id="PS50113"/>
    </source>
</evidence>
<evidence type="ECO:0000313" key="4">
    <source>
        <dbReference type="EMBL" id="HAV92405.1"/>
    </source>
</evidence>
<dbReference type="InterPro" id="IPR052155">
    <property type="entry name" value="Biofilm_reg_signaling"/>
</dbReference>
<accession>A0A350HA39</accession>
<dbReference type="InterPro" id="IPR000700">
    <property type="entry name" value="PAS-assoc_C"/>
</dbReference>
<dbReference type="EMBL" id="DMZY01000129">
    <property type="protein sequence ID" value="HAV92405.1"/>
    <property type="molecule type" value="Genomic_DNA"/>
</dbReference>
<dbReference type="SUPFAM" id="SSF55785">
    <property type="entry name" value="PYP-like sensor domain (PAS domain)"/>
    <property type="match status" value="3"/>
</dbReference>
<dbReference type="Gene3D" id="3.30.450.40">
    <property type="match status" value="1"/>
</dbReference>
<evidence type="ECO:0008006" key="6">
    <source>
        <dbReference type="Google" id="ProtNLM"/>
    </source>
</evidence>
<name>A0A350HA39_UNCW3</name>
<comment type="caution">
    <text evidence="4">The sequence shown here is derived from an EMBL/GenBank/DDBJ whole genome shotgun (WGS) entry which is preliminary data.</text>
</comment>
<proteinExistence type="predicted"/>
<sequence>MELKKESLCDILNLINEPGILVNEKGKIFFENNAAKKFCSEIGDSKDKVSCENLAGKILNLGKESGEMEFEFFDKTIRVDFKILDIHGYTFIAFYEEEKNLESLNGKLDESYEELEALNEELTSAEEELKQQIEELNKKNKELENSEERYRALTESAMDIIFIIDCNLKVKYVNSYAAKMLKSSKENLTGKSLKQIFLFDDFKQKLNSINMVIESRIPMYFESVAMLPDEEMWLGTRLVPMFNKNGTVDSVMGIARDISQRKRIEIDNIVVNERFGKVFKHNPLAIIISRADDGQILDVNDSCENLFGYSTDELLGKKTKILYNKPKERAFFVDKLMSEGAQKNFELEIKRKCGEVRNVLLSADYLEINEERCILSIIQDVTDETIANNTREALFDISDSAFKAKDLSALYPEIHNSLRKVLNAENFYIALYNKSSNIIDFPYYNDEKDEYAPSKIFGNGMTEYILKNKKPILLTGEEIKKMAEEKTIDLIGTLPVQWMGVPLQGEDFTGVVAVQHYDDTYRYTINDRNILYFVSKQISRAIENKVKEEQLFLSEIKHRMLLDSITYPILSLREDMTIYYCNQAYAEFTGKRMADLEGRHIFEIFPEFEKTKSYNAYKECIRTGKNQEVEVEIETKNLVIRAKITRTAWGILSIAEYMSDKKKK</sequence>
<dbReference type="SMART" id="SM00086">
    <property type="entry name" value="PAC"/>
    <property type="match status" value="2"/>
</dbReference>
<organism evidence="4 5">
    <name type="scientific">candidate division WOR-3 bacterium</name>
    <dbReference type="NCBI Taxonomy" id="2052148"/>
    <lineage>
        <taxon>Bacteria</taxon>
        <taxon>Bacteria division WOR-3</taxon>
    </lineage>
</organism>
<evidence type="ECO:0000256" key="1">
    <source>
        <dbReference type="SAM" id="Coils"/>
    </source>
</evidence>
<dbReference type="PROSITE" id="PS50112">
    <property type="entry name" value="PAS"/>
    <property type="match status" value="3"/>
</dbReference>
<dbReference type="SMART" id="SM00091">
    <property type="entry name" value="PAS"/>
    <property type="match status" value="3"/>
</dbReference>
<dbReference type="InterPro" id="IPR013656">
    <property type="entry name" value="PAS_4"/>
</dbReference>
<feature type="coiled-coil region" evidence="1">
    <location>
        <begin position="98"/>
        <end position="156"/>
    </location>
</feature>
<dbReference type="SUPFAM" id="SSF55781">
    <property type="entry name" value="GAF domain-like"/>
    <property type="match status" value="1"/>
</dbReference>
<dbReference type="PANTHER" id="PTHR44757">
    <property type="entry name" value="DIGUANYLATE CYCLASE DGCP"/>
    <property type="match status" value="1"/>
</dbReference>
<feature type="domain" description="PAC" evidence="3">
    <location>
        <begin position="215"/>
        <end position="270"/>
    </location>
</feature>
<dbReference type="PROSITE" id="PS50113">
    <property type="entry name" value="PAC"/>
    <property type="match status" value="1"/>
</dbReference>
<feature type="domain" description="PAS" evidence="2">
    <location>
        <begin position="293"/>
        <end position="344"/>
    </location>
</feature>
<dbReference type="InterPro" id="IPR029016">
    <property type="entry name" value="GAF-like_dom_sf"/>
</dbReference>
<dbReference type="Pfam" id="PF13426">
    <property type="entry name" value="PAS_9"/>
    <property type="match status" value="2"/>
</dbReference>
<dbReference type="Pfam" id="PF08448">
    <property type="entry name" value="PAS_4"/>
    <property type="match status" value="1"/>
</dbReference>
<evidence type="ECO:0000259" key="2">
    <source>
        <dbReference type="PROSITE" id="PS50112"/>
    </source>
</evidence>
<dbReference type="NCBIfam" id="TIGR00229">
    <property type="entry name" value="sensory_box"/>
    <property type="match status" value="3"/>
</dbReference>
<dbReference type="Gene3D" id="3.30.450.20">
    <property type="entry name" value="PAS domain"/>
    <property type="match status" value="3"/>
</dbReference>
<dbReference type="InterPro" id="IPR001610">
    <property type="entry name" value="PAC"/>
</dbReference>
<feature type="domain" description="PAS" evidence="2">
    <location>
        <begin position="146"/>
        <end position="216"/>
    </location>
</feature>